<dbReference type="Proteomes" id="UP000237481">
    <property type="component" value="Unassembled WGS sequence"/>
</dbReference>
<sequence>MDAPSHQPLATAIGALKDRAISLCSKINDYAKSSNLPPEDRAFRGLVTELRLYGGALFSLETLAIELEPTVGQPANPTAIPSDCLPFLHKLGETLDSFDAKFANPADACNLKEAARKYRNRITYVLATTQSYADFALLLSIGIGENDKEPEIDAKDLSKWLTILNSPYNNRRPREDYLQRQFVASRLTELPEYTQAAMNWPLFAEEHWPTVQQQVEALFVMPRSYNFVQWVLEYATQTSRATTGADDCQTAGAVLELTNALCDGSASPLHLAAALSLPSLVESLLAGGADVNRDGWLGTPLYCALVGCDVLAEGRSIDCGSRPLARRGIIKKLLDAGADCKYRVKGPDGKAGSLAPLAFWFACIVDDHTIFERIVAGGAVVDKEFERILASSNELMDRADPSPSNLALLITCVLDSTLSCKPNFPWHDDAITTGIKCFMLDHHLKFTDGPGPSRLLNIVSDHRLRHLVVCAIVEDEFLYLERLAMHPRFDPNLPSLLQEDNGTIAHLAVGGDQLEVVDILLKAGADFTMRDDKGRTPLMLAESEAMLAMLIKLGVSTTATDNKGRNIWYYGAATNDGALISFLIRNDPSKKQNMAAASTRGSTPLDKALRYTKQLRMAEWSDAVRPTPTVARLLLRAGAKCMNSGPHPAFLMGVEWGGVVDLVESLVAAGADPRATNDRGENALHLLNLAATPQLVSTVLALCKGMPLATDAAADEDCTSDKGKKRKRASTGLANAGLTPAETMLTNTAMVDLHGYFEASAHPSCARPLSEEAYALLLTPEQLAYHDAAGMGLWARFCKLVVPRYEYLAAWPQESDLVFFRTSLLTALGCQIKAGALARHEDETGRAAVLCLAKAHDDGRLEWLPQRLPFAYDLLRQFDSPLTRQFLLTQAAEDMLMVACKHHQVLLDWLMSVRNGKDPSAIRGRASVPPT</sequence>
<reference evidence="4 5" key="1">
    <citation type="submission" date="2018-01" db="EMBL/GenBank/DDBJ databases">
        <title>Harnessing the power of phylogenomics to disentangle the directionality and signatures of interkingdom host jumping in the parasitic fungal genus Tolypocladium.</title>
        <authorList>
            <person name="Quandt C.A."/>
            <person name="Patterson W."/>
            <person name="Spatafora J.W."/>
        </authorList>
    </citation>
    <scope>NUCLEOTIDE SEQUENCE [LARGE SCALE GENOMIC DNA]</scope>
    <source>
        <strain evidence="4 5">NRBC 100945</strain>
    </source>
</reference>
<proteinExistence type="predicted"/>
<evidence type="ECO:0000256" key="1">
    <source>
        <dbReference type="ARBA" id="ARBA00022737"/>
    </source>
</evidence>
<dbReference type="PROSITE" id="PS50297">
    <property type="entry name" value="ANK_REP_REGION"/>
    <property type="match status" value="2"/>
</dbReference>
<gene>
    <name evidence="4" type="ORF">TPAR_00257</name>
</gene>
<dbReference type="OrthoDB" id="194358at2759"/>
<dbReference type="EMBL" id="PKSG01000032">
    <property type="protein sequence ID" value="POR39563.1"/>
    <property type="molecule type" value="Genomic_DNA"/>
</dbReference>
<keyword evidence="2 3" id="KW-0040">ANK repeat</keyword>
<evidence type="ECO:0000256" key="3">
    <source>
        <dbReference type="PROSITE-ProRule" id="PRU00023"/>
    </source>
</evidence>
<dbReference type="InterPro" id="IPR002110">
    <property type="entry name" value="Ankyrin_rpt"/>
</dbReference>
<organism evidence="4 5">
    <name type="scientific">Tolypocladium paradoxum</name>
    <dbReference type="NCBI Taxonomy" id="94208"/>
    <lineage>
        <taxon>Eukaryota</taxon>
        <taxon>Fungi</taxon>
        <taxon>Dikarya</taxon>
        <taxon>Ascomycota</taxon>
        <taxon>Pezizomycotina</taxon>
        <taxon>Sordariomycetes</taxon>
        <taxon>Hypocreomycetidae</taxon>
        <taxon>Hypocreales</taxon>
        <taxon>Ophiocordycipitaceae</taxon>
        <taxon>Tolypocladium</taxon>
    </lineage>
</organism>
<dbReference type="InterPro" id="IPR036770">
    <property type="entry name" value="Ankyrin_rpt-contain_sf"/>
</dbReference>
<dbReference type="Pfam" id="PF00023">
    <property type="entry name" value="Ank"/>
    <property type="match status" value="1"/>
</dbReference>
<evidence type="ECO:0000313" key="5">
    <source>
        <dbReference type="Proteomes" id="UP000237481"/>
    </source>
</evidence>
<feature type="repeat" description="ANK" evidence="3">
    <location>
        <begin position="500"/>
        <end position="532"/>
    </location>
</feature>
<dbReference type="PROSITE" id="PS50088">
    <property type="entry name" value="ANK_REPEAT"/>
    <property type="match status" value="2"/>
</dbReference>
<dbReference type="Gene3D" id="1.25.40.20">
    <property type="entry name" value="Ankyrin repeat-containing domain"/>
    <property type="match status" value="3"/>
</dbReference>
<dbReference type="PANTHER" id="PTHR24126:SF14">
    <property type="entry name" value="ANK_REP_REGION DOMAIN-CONTAINING PROTEIN"/>
    <property type="match status" value="1"/>
</dbReference>
<dbReference type="Pfam" id="PF12796">
    <property type="entry name" value="Ank_2"/>
    <property type="match status" value="1"/>
</dbReference>
<dbReference type="AlphaFoldDB" id="A0A2S4LAV4"/>
<comment type="caution">
    <text evidence="4">The sequence shown here is derived from an EMBL/GenBank/DDBJ whole genome shotgun (WGS) entry which is preliminary data.</text>
</comment>
<name>A0A2S4LAV4_9HYPO</name>
<evidence type="ECO:0000256" key="2">
    <source>
        <dbReference type="ARBA" id="ARBA00023043"/>
    </source>
</evidence>
<dbReference type="PANTHER" id="PTHR24126">
    <property type="entry name" value="ANKYRIN REPEAT, PH AND SEC7 DOMAIN CONTAINING PROTEIN SECG-RELATED"/>
    <property type="match status" value="1"/>
</dbReference>
<accession>A0A2S4LAV4</accession>
<keyword evidence="5" id="KW-1185">Reference proteome</keyword>
<feature type="repeat" description="ANK" evidence="3">
    <location>
        <begin position="264"/>
        <end position="292"/>
    </location>
</feature>
<protein>
    <submittedName>
        <fullName evidence="4">Ankyrin repeat protein</fullName>
    </submittedName>
</protein>
<dbReference type="SMART" id="SM00248">
    <property type="entry name" value="ANK"/>
    <property type="match status" value="5"/>
</dbReference>
<dbReference type="STRING" id="94208.A0A2S4LAV4"/>
<evidence type="ECO:0000313" key="4">
    <source>
        <dbReference type="EMBL" id="POR39563.1"/>
    </source>
</evidence>
<dbReference type="SUPFAM" id="SSF48403">
    <property type="entry name" value="Ankyrin repeat"/>
    <property type="match status" value="1"/>
</dbReference>
<keyword evidence="1" id="KW-0677">Repeat</keyword>